<proteinExistence type="predicted"/>
<accession>A0A919L7D6</accession>
<dbReference type="Proteomes" id="UP000603227">
    <property type="component" value="Unassembled WGS sequence"/>
</dbReference>
<keyword evidence="3" id="KW-1185">Reference proteome</keyword>
<evidence type="ECO:0000313" key="3">
    <source>
        <dbReference type="Proteomes" id="UP000603227"/>
    </source>
</evidence>
<evidence type="ECO:0000256" key="1">
    <source>
        <dbReference type="SAM" id="MobiDB-lite"/>
    </source>
</evidence>
<gene>
    <name evidence="2" type="ORF">GCM10017771_18140</name>
</gene>
<sequence length="102" mass="10800">MTHIAAGKAAVSRNGLSTAARWKSSVTRWTTTTESRSPTLPPHFADGISVAHVHPTSTSPTRLFEREGDRQAVVAGEYHPLNGEASESSPGCFGQDSKGIVP</sequence>
<dbReference type="AlphaFoldDB" id="A0A919L7D6"/>
<name>A0A919L7D6_9ACTN</name>
<reference evidence="2" key="2">
    <citation type="submission" date="2020-09" db="EMBL/GenBank/DDBJ databases">
        <authorList>
            <person name="Sun Q."/>
            <person name="Zhou Y."/>
        </authorList>
    </citation>
    <scope>NUCLEOTIDE SEQUENCE</scope>
    <source>
        <strain evidence="2">CGMCC 4.7403</strain>
    </source>
</reference>
<feature type="region of interest" description="Disordered" evidence="1">
    <location>
        <begin position="80"/>
        <end position="102"/>
    </location>
</feature>
<protein>
    <submittedName>
        <fullName evidence="2">Uncharacterized protein</fullName>
    </submittedName>
</protein>
<organism evidence="2 3">
    <name type="scientific">Streptomyces capitiformicae</name>
    <dbReference type="NCBI Taxonomy" id="2014920"/>
    <lineage>
        <taxon>Bacteria</taxon>
        <taxon>Bacillati</taxon>
        <taxon>Actinomycetota</taxon>
        <taxon>Actinomycetes</taxon>
        <taxon>Kitasatosporales</taxon>
        <taxon>Streptomycetaceae</taxon>
        <taxon>Streptomyces</taxon>
    </lineage>
</organism>
<reference evidence="2" key="1">
    <citation type="journal article" date="2014" name="Int. J. Syst. Evol. Microbiol.">
        <title>Complete genome sequence of Corynebacterium casei LMG S-19264T (=DSM 44701T), isolated from a smear-ripened cheese.</title>
        <authorList>
            <consortium name="US DOE Joint Genome Institute (JGI-PGF)"/>
            <person name="Walter F."/>
            <person name="Albersmeier A."/>
            <person name="Kalinowski J."/>
            <person name="Ruckert C."/>
        </authorList>
    </citation>
    <scope>NUCLEOTIDE SEQUENCE</scope>
    <source>
        <strain evidence="2">CGMCC 4.7403</strain>
    </source>
</reference>
<dbReference type="EMBL" id="BNAT01000005">
    <property type="protein sequence ID" value="GHH85406.1"/>
    <property type="molecule type" value="Genomic_DNA"/>
</dbReference>
<evidence type="ECO:0000313" key="2">
    <source>
        <dbReference type="EMBL" id="GHH85406.1"/>
    </source>
</evidence>
<comment type="caution">
    <text evidence="2">The sequence shown here is derived from an EMBL/GenBank/DDBJ whole genome shotgun (WGS) entry which is preliminary data.</text>
</comment>